<accession>A0A542EWS1</accession>
<dbReference type="EMBL" id="VFMM01000001">
    <property type="protein sequence ID" value="TQJ19791.1"/>
    <property type="molecule type" value="Genomic_DNA"/>
</dbReference>
<dbReference type="GO" id="GO:0005737">
    <property type="term" value="C:cytoplasm"/>
    <property type="evidence" value="ECO:0007669"/>
    <property type="project" value="TreeGrafter"/>
</dbReference>
<dbReference type="InterPro" id="IPR036188">
    <property type="entry name" value="FAD/NAD-bd_sf"/>
</dbReference>
<feature type="domain" description="FAD dependent oxidoreductase" evidence="2">
    <location>
        <begin position="11"/>
        <end position="359"/>
    </location>
</feature>
<comment type="caution">
    <text evidence="3">The sequence shown here is derived from an EMBL/GenBank/DDBJ whole genome shotgun (WGS) entry which is preliminary data.</text>
</comment>
<protein>
    <submittedName>
        <fullName evidence="3">Sarcosine oxidase subunit beta</fullName>
    </submittedName>
</protein>
<dbReference type="PANTHER" id="PTHR13847">
    <property type="entry name" value="SARCOSINE DEHYDROGENASE-RELATED"/>
    <property type="match status" value="1"/>
</dbReference>
<evidence type="ECO:0000259" key="2">
    <source>
        <dbReference type="Pfam" id="PF01266"/>
    </source>
</evidence>
<sequence>MTAIGLPRAADVVVVGGGVMGTSIAFHLAEAGVRDVLLLERSQLGSGSTCKAAGGVRANFSDEVNIALGARSLEAFARFGERPGQEIDLHQVGYLFLLETAEQVEHFRESTKLQNTVAAHLPPTRMISVDEAVELAPIVVPDGLAGACFSPSAGHCTPESVVLGYATAARRLGATLVTNCEVVGIDAVGNQISKVRTPRGEVRTGTVICAAGAWSARVGELVGVELPVVPLRRQIVVTEAIAGLPTRLPMTIDFGTTFYFHREGPGLLVGMSDPDEQPGFDVSRTDEWIPRLTAAMERRAPALLDVGLTGGWAGLYEVTPDHNALIGEAAGISRFLYATGFSGHGFLQGPAVGEVIRDLYLGREPFVDVSPLSTDRFRSTIRPERNIV</sequence>
<dbReference type="SUPFAM" id="SSF54373">
    <property type="entry name" value="FAD-linked reductases, C-terminal domain"/>
    <property type="match status" value="1"/>
</dbReference>
<evidence type="ECO:0000313" key="3">
    <source>
        <dbReference type="EMBL" id="TQJ19791.1"/>
    </source>
</evidence>
<reference evidence="3 4" key="1">
    <citation type="submission" date="2019-06" db="EMBL/GenBank/DDBJ databases">
        <title>Sequencing the genomes of 1000 actinobacteria strains.</title>
        <authorList>
            <person name="Klenk H.-P."/>
        </authorList>
    </citation>
    <scope>NUCLEOTIDE SEQUENCE [LARGE SCALE GENOMIC DNA]</scope>
    <source>
        <strain evidence="3 4">DSM 17305</strain>
    </source>
</reference>
<dbReference type="RefSeq" id="WP_238332240.1">
    <property type="nucleotide sequence ID" value="NZ_BAAAKA010000024.1"/>
</dbReference>
<keyword evidence="1" id="KW-0560">Oxidoreductase</keyword>
<dbReference type="PANTHER" id="PTHR13847:SF287">
    <property type="entry name" value="FAD-DEPENDENT OXIDOREDUCTASE DOMAIN-CONTAINING PROTEIN 1"/>
    <property type="match status" value="1"/>
</dbReference>
<dbReference type="SUPFAM" id="SSF51905">
    <property type="entry name" value="FAD/NAD(P)-binding domain"/>
    <property type="match status" value="1"/>
</dbReference>
<dbReference type="Pfam" id="PF01266">
    <property type="entry name" value="DAO"/>
    <property type="match status" value="1"/>
</dbReference>
<dbReference type="Proteomes" id="UP000316298">
    <property type="component" value="Unassembled WGS sequence"/>
</dbReference>
<dbReference type="GO" id="GO:0016491">
    <property type="term" value="F:oxidoreductase activity"/>
    <property type="evidence" value="ECO:0007669"/>
    <property type="project" value="UniProtKB-KW"/>
</dbReference>
<name>A0A542EWS1_9ACTN</name>
<dbReference type="AlphaFoldDB" id="A0A542EWS1"/>
<organism evidence="3 4">
    <name type="scientific">Kribbella jejuensis</name>
    <dbReference type="NCBI Taxonomy" id="236068"/>
    <lineage>
        <taxon>Bacteria</taxon>
        <taxon>Bacillati</taxon>
        <taxon>Actinomycetota</taxon>
        <taxon>Actinomycetes</taxon>
        <taxon>Propionibacteriales</taxon>
        <taxon>Kribbellaceae</taxon>
        <taxon>Kribbella</taxon>
    </lineage>
</organism>
<gene>
    <name evidence="3" type="ORF">FB475_3969</name>
</gene>
<dbReference type="Gene3D" id="3.30.9.10">
    <property type="entry name" value="D-Amino Acid Oxidase, subunit A, domain 2"/>
    <property type="match status" value="1"/>
</dbReference>
<evidence type="ECO:0000256" key="1">
    <source>
        <dbReference type="ARBA" id="ARBA00023002"/>
    </source>
</evidence>
<dbReference type="InterPro" id="IPR006076">
    <property type="entry name" value="FAD-dep_OxRdtase"/>
</dbReference>
<evidence type="ECO:0000313" key="4">
    <source>
        <dbReference type="Proteomes" id="UP000316298"/>
    </source>
</evidence>
<keyword evidence="4" id="KW-1185">Reference proteome</keyword>
<dbReference type="Gene3D" id="3.50.50.60">
    <property type="entry name" value="FAD/NAD(P)-binding domain"/>
    <property type="match status" value="1"/>
</dbReference>
<proteinExistence type="predicted"/>